<dbReference type="EMBL" id="JAGHQM010000075">
    <property type="protein sequence ID" value="KAH0565616.1"/>
    <property type="molecule type" value="Genomic_DNA"/>
</dbReference>
<evidence type="ECO:0000313" key="3">
    <source>
        <dbReference type="EMBL" id="KAH0565616.1"/>
    </source>
</evidence>
<protein>
    <recommendedName>
        <fullName evidence="2">PD-(D/E)XK nuclease-like domain-containing protein</fullName>
    </recommendedName>
</protein>
<organism evidence="3 4">
    <name type="scientific">Trichoglossum hirsutum</name>
    <dbReference type="NCBI Taxonomy" id="265104"/>
    <lineage>
        <taxon>Eukaryota</taxon>
        <taxon>Fungi</taxon>
        <taxon>Dikarya</taxon>
        <taxon>Ascomycota</taxon>
        <taxon>Pezizomycotina</taxon>
        <taxon>Geoglossomycetes</taxon>
        <taxon>Geoglossales</taxon>
        <taxon>Geoglossaceae</taxon>
        <taxon>Trichoglossum</taxon>
    </lineage>
</organism>
<keyword evidence="4" id="KW-1185">Reference proteome</keyword>
<accession>A0A9P8LHQ1</accession>
<proteinExistence type="predicted"/>
<feature type="domain" description="PD-(D/E)XK nuclease-like" evidence="2">
    <location>
        <begin position="101"/>
        <end position="340"/>
    </location>
</feature>
<dbReference type="AlphaFoldDB" id="A0A9P8LHQ1"/>
<comment type="caution">
    <text evidence="3">The sequence shown here is derived from an EMBL/GenBank/DDBJ whole genome shotgun (WGS) entry which is preliminary data.</text>
</comment>
<reference evidence="3" key="1">
    <citation type="submission" date="2021-03" db="EMBL/GenBank/DDBJ databases">
        <title>Comparative genomics and phylogenomic investigation of the class Geoglossomycetes provide insights into ecological specialization and systematics.</title>
        <authorList>
            <person name="Melie T."/>
            <person name="Pirro S."/>
            <person name="Miller A.N."/>
            <person name="Quandt A."/>
        </authorList>
    </citation>
    <scope>NUCLEOTIDE SEQUENCE</scope>
    <source>
        <strain evidence="3">CAQ_001_2017</strain>
    </source>
</reference>
<dbReference type="InterPro" id="IPR046797">
    <property type="entry name" value="PDDEXK_12"/>
</dbReference>
<name>A0A9P8LHQ1_9PEZI</name>
<gene>
    <name evidence="3" type="ORF">GP486_000974</name>
</gene>
<dbReference type="Pfam" id="PF20516">
    <property type="entry name" value="PDDEXK_12"/>
    <property type="match status" value="1"/>
</dbReference>
<evidence type="ECO:0000256" key="1">
    <source>
        <dbReference type="SAM" id="MobiDB-lite"/>
    </source>
</evidence>
<evidence type="ECO:0000313" key="4">
    <source>
        <dbReference type="Proteomes" id="UP000750711"/>
    </source>
</evidence>
<evidence type="ECO:0000259" key="2">
    <source>
        <dbReference type="Pfam" id="PF20516"/>
    </source>
</evidence>
<dbReference type="Proteomes" id="UP000750711">
    <property type="component" value="Unassembled WGS sequence"/>
</dbReference>
<feature type="region of interest" description="Disordered" evidence="1">
    <location>
        <begin position="1"/>
        <end position="20"/>
    </location>
</feature>
<sequence length="353" mass="39149">MPLSETSPRKRRVGSADAVSAAPRSLDIGAFTLTPWSIVEEPGSASSMDENPPRTAKELLSFLPIGDAYACKVIPIGFKERIIADLSCPNPPFYTYDDGQLPEAEEEKWTTMTRLLENSRYNFEDNANEKAWVEVAGKMLNAALSLCGSGLKGMVAVYDVQDPSLITDGLPTVNNQRIPYKKVDLVLAMSPRNPSVSTTCAKLRKANPLVRISQFVDAFLSRLVIPVFIEVGEAGKDYLEASLQLGIVGSAGLSQLERLGRTLVPKWKEEPVMLPMLGWTVIGHDWKLHIICQLKFPGFEQSGTVVYGPYDSGGTGSHFHIFTLLRVITMVVKWMEDVYWPYFSEMVEGRVRD</sequence>